<evidence type="ECO:0000256" key="13">
    <source>
        <dbReference type="SAM" id="Phobius"/>
    </source>
</evidence>
<feature type="transmembrane region" description="Helical" evidence="13">
    <location>
        <begin position="284"/>
        <end position="309"/>
    </location>
</feature>
<keyword evidence="11 12" id="KW-0407">Ion channel</keyword>
<name>A0AAE1H1F6_9NEOP</name>
<proteinExistence type="inferred from homology"/>
<evidence type="ECO:0000256" key="3">
    <source>
        <dbReference type="ARBA" id="ARBA00022448"/>
    </source>
</evidence>
<evidence type="ECO:0000256" key="2">
    <source>
        <dbReference type="ARBA" id="ARBA00007193"/>
    </source>
</evidence>
<evidence type="ECO:0000313" key="14">
    <source>
        <dbReference type="EMBL" id="KAK3913180.1"/>
    </source>
</evidence>
<evidence type="ECO:0000256" key="6">
    <source>
        <dbReference type="ARBA" id="ARBA00022989"/>
    </source>
</evidence>
<evidence type="ECO:0000256" key="8">
    <source>
        <dbReference type="ARBA" id="ARBA00023065"/>
    </source>
</evidence>
<keyword evidence="9 13" id="KW-0472">Membrane</keyword>
<dbReference type="EMBL" id="JAHWGI010000311">
    <property type="protein sequence ID" value="KAK3913180.1"/>
    <property type="molecule type" value="Genomic_DNA"/>
</dbReference>
<comment type="caution">
    <text evidence="14">The sequence shown here is derived from an EMBL/GenBank/DDBJ whole genome shotgun (WGS) entry which is preliminary data.</text>
</comment>
<keyword evidence="5 12" id="KW-0812">Transmembrane</keyword>
<evidence type="ECO:0000313" key="15">
    <source>
        <dbReference type="Proteomes" id="UP001219518"/>
    </source>
</evidence>
<sequence length="347" mass="39779">MGTFWRFQTRVWKREIISRLLLGARPFSQVKPGKRLFSRLYLGKNHRFQLLTWEAVGKRLFPRLRDLPTASQVLLHNPVETPKITAFGFLVEPGTENRVAITPIIGRTSPKLKSVSVEKRQCLFQHERNLQFYRTYTQRNCILECEANFTLSHCKCVAYYMPKDRLTRICGKKDEHCANVAREAMELRLANSAANLTQLNITDVPSCQCLPGCSELSYSSSHSSSHFAPTYTPEGVDEKSPRTIDYLLKNSAVIHFYFTETLFASRFKGELFGFTEFLSNSGGILGLFLGFSFLSVVEVAYFISLRIYCSWSRTKHAVRSKTKNRKKLKLEDDDKSVAIVDTIPYLQ</sequence>
<protein>
    <submittedName>
        <fullName evidence="14">Pickpocket protein 28</fullName>
    </submittedName>
</protein>
<evidence type="ECO:0000256" key="9">
    <source>
        <dbReference type="ARBA" id="ARBA00023136"/>
    </source>
</evidence>
<accession>A0AAE1H1F6</accession>
<evidence type="ECO:0000256" key="1">
    <source>
        <dbReference type="ARBA" id="ARBA00004141"/>
    </source>
</evidence>
<dbReference type="Gene3D" id="1.10.287.820">
    <property type="entry name" value="Acid-sensing ion channel domain"/>
    <property type="match status" value="1"/>
</dbReference>
<reference evidence="14" key="1">
    <citation type="submission" date="2021-07" db="EMBL/GenBank/DDBJ databases">
        <authorList>
            <person name="Catto M.A."/>
            <person name="Jacobson A."/>
            <person name="Kennedy G."/>
            <person name="Labadie P."/>
            <person name="Hunt B.G."/>
            <person name="Srinivasan R."/>
        </authorList>
    </citation>
    <scope>NUCLEOTIDE SEQUENCE</scope>
    <source>
        <strain evidence="14">PL_HMW_Pooled</strain>
        <tissue evidence="14">Head</tissue>
    </source>
</reference>
<evidence type="ECO:0000256" key="12">
    <source>
        <dbReference type="RuleBase" id="RU000679"/>
    </source>
</evidence>
<evidence type="ECO:0000256" key="5">
    <source>
        <dbReference type="ARBA" id="ARBA00022692"/>
    </source>
</evidence>
<dbReference type="PANTHER" id="PTHR11690:SF243">
    <property type="entry name" value="PICKPOCKET 12-RELATED"/>
    <property type="match status" value="1"/>
</dbReference>
<dbReference type="GO" id="GO:0005886">
    <property type="term" value="C:plasma membrane"/>
    <property type="evidence" value="ECO:0007669"/>
    <property type="project" value="TreeGrafter"/>
</dbReference>
<keyword evidence="8 12" id="KW-0406">Ion transport</keyword>
<dbReference type="Gene3D" id="1.10.287.770">
    <property type="entry name" value="YojJ-like"/>
    <property type="match status" value="1"/>
</dbReference>
<comment type="subcellular location">
    <subcellularLocation>
        <location evidence="1">Membrane</location>
        <topology evidence="1">Multi-pass membrane protein</topology>
    </subcellularLocation>
</comment>
<comment type="similarity">
    <text evidence="2 12">Belongs to the amiloride-sensitive sodium channel (TC 1.A.6) family.</text>
</comment>
<evidence type="ECO:0000256" key="4">
    <source>
        <dbReference type="ARBA" id="ARBA00022461"/>
    </source>
</evidence>
<keyword evidence="4 12" id="KW-0894">Sodium channel</keyword>
<reference evidence="14" key="2">
    <citation type="journal article" date="2023" name="BMC Genomics">
        <title>Pest status, molecular evolution, and epigenetic factors derived from the genome assembly of Frankliniella fusca, a thysanopteran phytovirus vector.</title>
        <authorList>
            <person name="Catto M.A."/>
            <person name="Labadie P.E."/>
            <person name="Jacobson A.L."/>
            <person name="Kennedy G.G."/>
            <person name="Srinivasan R."/>
            <person name="Hunt B.G."/>
        </authorList>
    </citation>
    <scope>NUCLEOTIDE SEQUENCE</scope>
    <source>
        <strain evidence="14">PL_HMW_Pooled</strain>
    </source>
</reference>
<dbReference type="GO" id="GO:0015280">
    <property type="term" value="F:ligand-gated sodium channel activity"/>
    <property type="evidence" value="ECO:0007669"/>
    <property type="project" value="TreeGrafter"/>
</dbReference>
<organism evidence="14 15">
    <name type="scientific">Frankliniella fusca</name>
    <dbReference type="NCBI Taxonomy" id="407009"/>
    <lineage>
        <taxon>Eukaryota</taxon>
        <taxon>Metazoa</taxon>
        <taxon>Ecdysozoa</taxon>
        <taxon>Arthropoda</taxon>
        <taxon>Hexapoda</taxon>
        <taxon>Insecta</taxon>
        <taxon>Pterygota</taxon>
        <taxon>Neoptera</taxon>
        <taxon>Paraneoptera</taxon>
        <taxon>Thysanoptera</taxon>
        <taxon>Terebrantia</taxon>
        <taxon>Thripoidea</taxon>
        <taxon>Thripidae</taxon>
        <taxon>Frankliniella</taxon>
    </lineage>
</organism>
<keyword evidence="3 12" id="KW-0813">Transport</keyword>
<dbReference type="InterPro" id="IPR001873">
    <property type="entry name" value="ENaC"/>
</dbReference>
<dbReference type="PRINTS" id="PR01078">
    <property type="entry name" value="AMINACHANNEL"/>
</dbReference>
<gene>
    <name evidence="14" type="ORF">KUF71_022634</name>
</gene>
<dbReference type="Proteomes" id="UP001219518">
    <property type="component" value="Unassembled WGS sequence"/>
</dbReference>
<keyword evidence="15" id="KW-1185">Reference proteome</keyword>
<dbReference type="AlphaFoldDB" id="A0AAE1H1F6"/>
<evidence type="ECO:0000256" key="7">
    <source>
        <dbReference type="ARBA" id="ARBA00023053"/>
    </source>
</evidence>
<keyword evidence="7" id="KW-0915">Sodium</keyword>
<dbReference type="Pfam" id="PF00858">
    <property type="entry name" value="ASC"/>
    <property type="match status" value="1"/>
</dbReference>
<evidence type="ECO:0000256" key="11">
    <source>
        <dbReference type="ARBA" id="ARBA00023303"/>
    </source>
</evidence>
<keyword evidence="6 13" id="KW-1133">Transmembrane helix</keyword>
<keyword evidence="10 12" id="KW-0739">Sodium transport</keyword>
<evidence type="ECO:0000256" key="10">
    <source>
        <dbReference type="ARBA" id="ARBA00023201"/>
    </source>
</evidence>
<dbReference type="PANTHER" id="PTHR11690">
    <property type="entry name" value="AMILORIDE-SENSITIVE SODIUM CHANNEL-RELATED"/>
    <property type="match status" value="1"/>
</dbReference>